<dbReference type="Proteomes" id="UP000002484">
    <property type="component" value="Chromosome"/>
</dbReference>
<dbReference type="eggNOG" id="COG0318">
    <property type="taxonomic scope" value="Bacteria"/>
</dbReference>
<dbReference type="InterPro" id="IPR025110">
    <property type="entry name" value="AMP-bd_C"/>
</dbReference>
<dbReference type="OrthoDB" id="9803968at2"/>
<evidence type="ECO:0000256" key="1">
    <source>
        <dbReference type="ARBA" id="ARBA00006432"/>
    </source>
</evidence>
<keyword evidence="6" id="KW-1185">Reference proteome</keyword>
<dbReference type="Gene3D" id="3.30.300.30">
    <property type="match status" value="1"/>
</dbReference>
<dbReference type="HOGENOM" id="CLU_000022_59_7_11"/>
<dbReference type="PANTHER" id="PTHR24096">
    <property type="entry name" value="LONG-CHAIN-FATTY-ACID--COA LIGASE"/>
    <property type="match status" value="1"/>
</dbReference>
<dbReference type="Pfam" id="PF13193">
    <property type="entry name" value="AMP-binding_C"/>
    <property type="match status" value="1"/>
</dbReference>
<feature type="domain" description="AMP-dependent synthetase/ligase" evidence="3">
    <location>
        <begin position="28"/>
        <end position="390"/>
    </location>
</feature>
<protein>
    <submittedName>
        <fullName evidence="5">AMP-dependent synthetase and ligase</fullName>
    </submittedName>
</protein>
<dbReference type="RefSeq" id="WP_013424458.1">
    <property type="nucleotide sequence ID" value="NC_014666.1"/>
</dbReference>
<evidence type="ECO:0000259" key="4">
    <source>
        <dbReference type="Pfam" id="PF13193"/>
    </source>
</evidence>
<dbReference type="Gene3D" id="3.40.50.12780">
    <property type="entry name" value="N-terminal domain of ligase-like"/>
    <property type="match status" value="1"/>
</dbReference>
<evidence type="ECO:0000259" key="3">
    <source>
        <dbReference type="Pfam" id="PF00501"/>
    </source>
</evidence>
<dbReference type="InterPro" id="IPR045851">
    <property type="entry name" value="AMP-bd_C_sf"/>
</dbReference>
<reference evidence="5 6" key="1">
    <citation type="submission" date="2010-10" db="EMBL/GenBank/DDBJ databases">
        <title>Complete sequence of Frankia sp. EuI1c.</title>
        <authorList>
            <consortium name="US DOE Joint Genome Institute"/>
            <person name="Lucas S."/>
            <person name="Copeland A."/>
            <person name="Lapidus A."/>
            <person name="Cheng J.-F."/>
            <person name="Bruce D."/>
            <person name="Goodwin L."/>
            <person name="Pitluck S."/>
            <person name="Chertkov O."/>
            <person name="Detter J.C."/>
            <person name="Han C."/>
            <person name="Tapia R."/>
            <person name="Land M."/>
            <person name="Hauser L."/>
            <person name="Jeffries C."/>
            <person name="Kyrpides N."/>
            <person name="Ivanova N."/>
            <person name="Mikhailova N."/>
            <person name="Beauchemin N."/>
            <person name="Sen A."/>
            <person name="Sur S.A."/>
            <person name="Gtari M."/>
            <person name="Wall L."/>
            <person name="Tisa L."/>
            <person name="Woyke T."/>
        </authorList>
    </citation>
    <scope>NUCLEOTIDE SEQUENCE [LARGE SCALE GENOMIC DNA]</scope>
    <source>
        <strain evidence="6">DSM 45817 / CECT 9037 / EuI1c</strain>
    </source>
</reference>
<accession>E3IWL0</accession>
<evidence type="ECO:0000313" key="6">
    <source>
        <dbReference type="Proteomes" id="UP000002484"/>
    </source>
</evidence>
<dbReference type="KEGG" id="fri:FraEuI1c_3329"/>
<dbReference type="InParanoid" id="E3IWL0"/>
<dbReference type="AlphaFoldDB" id="E3IWL0"/>
<dbReference type="Pfam" id="PF00501">
    <property type="entry name" value="AMP-binding"/>
    <property type="match status" value="1"/>
</dbReference>
<organism evidence="5 6">
    <name type="scientific">Pseudofrankia inefficax (strain DSM 45817 / CECT 9037 / DDB 130130 / EuI1c)</name>
    <name type="common">Frankia inefficax</name>
    <dbReference type="NCBI Taxonomy" id="298654"/>
    <lineage>
        <taxon>Bacteria</taxon>
        <taxon>Bacillati</taxon>
        <taxon>Actinomycetota</taxon>
        <taxon>Actinomycetes</taxon>
        <taxon>Frankiales</taxon>
        <taxon>Frankiaceae</taxon>
        <taxon>Pseudofrankia</taxon>
    </lineage>
</organism>
<evidence type="ECO:0000313" key="5">
    <source>
        <dbReference type="EMBL" id="ADP81340.1"/>
    </source>
</evidence>
<dbReference type="PANTHER" id="PTHR24096:SF149">
    <property type="entry name" value="AMP-BINDING DOMAIN-CONTAINING PROTEIN-RELATED"/>
    <property type="match status" value="1"/>
</dbReference>
<dbReference type="InterPro" id="IPR000873">
    <property type="entry name" value="AMP-dep_synth/lig_dom"/>
</dbReference>
<dbReference type="SUPFAM" id="SSF56801">
    <property type="entry name" value="Acetyl-CoA synthetase-like"/>
    <property type="match status" value="1"/>
</dbReference>
<keyword evidence="2 5" id="KW-0436">Ligase</keyword>
<feature type="domain" description="AMP-binding enzyme C-terminal" evidence="4">
    <location>
        <begin position="439"/>
        <end position="513"/>
    </location>
</feature>
<sequence>MEAIGAGPPLSSVDYVRSTTLAAFIAQVCAEHRYREALVFDDPLIGGQTVRWSYGELLTRGRAVARSLIAGKVRPGDRVAILMANRPQAVAAFFGAAIAGAVVVPLSTFSTGPELATLLALADPAVLLAQTRMGNRDFAADLDRAPCRVAAVGRDWDSFLDEGTEVPDALLDDIQAELTPDSDGLVIFSSGTTARPKGVLHTQRAPTVQFWVQARLFGRTPATRMWTALPLFWTAGMNTAMGATLAAGGCWVMQEGFDPGHALRLMERERVTEPYTLPHQARALKEHPAWWTTDLSSLRQVFGKSVFSRHPTVHGDPSWQMPVGWGMSETCAFISAHPSDAGREAMRRSLGGIVPGAEIKVIDPGSGRVVERRVEGELLVRGMTLMKGYLGKDPAETFDAEGWLHTGDLGHLDDDGELHWTGRRTEMIRTGGVNVSPAEIEVQLRACPDVRLARVLGMPDERLGQIAVLCVELTEGADAESVRAFLRPRIASYKIPKRILVFEPGGIPLTESGTKVRDDDLRQLVEPRLAAKTTTNLEGGLNGRGPGDE</sequence>
<proteinExistence type="inferred from homology"/>
<gene>
    <name evidence="5" type="ordered locus">FraEuI1c_3329</name>
</gene>
<dbReference type="STRING" id="298654.FraEuI1c_3329"/>
<name>E3IWL0_PSEI1</name>
<dbReference type="InterPro" id="IPR042099">
    <property type="entry name" value="ANL_N_sf"/>
</dbReference>
<dbReference type="EMBL" id="CP002299">
    <property type="protein sequence ID" value="ADP81340.1"/>
    <property type="molecule type" value="Genomic_DNA"/>
</dbReference>
<comment type="similarity">
    <text evidence="1">Belongs to the ATP-dependent AMP-binding enzyme family.</text>
</comment>
<dbReference type="GO" id="GO:0016405">
    <property type="term" value="F:CoA-ligase activity"/>
    <property type="evidence" value="ECO:0007669"/>
    <property type="project" value="TreeGrafter"/>
</dbReference>
<evidence type="ECO:0000256" key="2">
    <source>
        <dbReference type="ARBA" id="ARBA00022598"/>
    </source>
</evidence>